<feature type="domain" description="YrdC-like" evidence="11">
    <location>
        <begin position="202"/>
        <end position="389"/>
    </location>
</feature>
<dbReference type="GO" id="GO:0003998">
    <property type="term" value="F:acylphosphatase activity"/>
    <property type="evidence" value="ECO:0007669"/>
    <property type="project" value="UniProtKB-EC"/>
</dbReference>
<keyword evidence="3" id="KW-0436">Ligase</keyword>
<dbReference type="RefSeq" id="WP_163634837.1">
    <property type="nucleotide sequence ID" value="NZ_JAAAMI010000003.1"/>
</dbReference>
<comment type="catalytic activity">
    <reaction evidence="9">
        <text>an acyl phosphate + H2O = a carboxylate + phosphate + H(+)</text>
        <dbReference type="Rhea" id="RHEA:14965"/>
        <dbReference type="ChEBI" id="CHEBI:15377"/>
        <dbReference type="ChEBI" id="CHEBI:15378"/>
        <dbReference type="ChEBI" id="CHEBI:29067"/>
        <dbReference type="ChEBI" id="CHEBI:43474"/>
        <dbReference type="ChEBI" id="CHEBI:59918"/>
        <dbReference type="EC" id="3.6.1.7"/>
    </reaction>
</comment>
<dbReference type="GO" id="GO:0016874">
    <property type="term" value="F:ligase activity"/>
    <property type="evidence" value="ECO:0007669"/>
    <property type="project" value="UniProtKB-UniRule"/>
</dbReference>
<dbReference type="Pfam" id="PF22521">
    <property type="entry name" value="HypF_C_2"/>
    <property type="match status" value="1"/>
</dbReference>
<dbReference type="PROSITE" id="PS51160">
    <property type="entry name" value="ACYLPHOSPHATASE_3"/>
    <property type="match status" value="1"/>
</dbReference>
<comment type="catalytic activity">
    <reaction evidence="7">
        <text>C-terminal L-cysteinyl-[HypE protein] + carbamoyl phosphate + ATP + H2O = C-terminal S-carboxamide-L-cysteinyl-[HypE protein] + AMP + phosphate + diphosphate + H(+)</text>
        <dbReference type="Rhea" id="RHEA:55636"/>
        <dbReference type="Rhea" id="RHEA-COMP:14247"/>
        <dbReference type="Rhea" id="RHEA-COMP:14392"/>
        <dbReference type="ChEBI" id="CHEBI:15377"/>
        <dbReference type="ChEBI" id="CHEBI:15378"/>
        <dbReference type="ChEBI" id="CHEBI:30616"/>
        <dbReference type="ChEBI" id="CHEBI:33019"/>
        <dbReference type="ChEBI" id="CHEBI:43474"/>
        <dbReference type="ChEBI" id="CHEBI:58228"/>
        <dbReference type="ChEBI" id="CHEBI:76913"/>
        <dbReference type="ChEBI" id="CHEBI:139126"/>
        <dbReference type="ChEBI" id="CHEBI:456215"/>
    </reaction>
</comment>
<dbReference type="Gene3D" id="3.30.420.40">
    <property type="match status" value="1"/>
</dbReference>
<dbReference type="PROSITE" id="PS00150">
    <property type="entry name" value="ACYLPHOSPHATASE_1"/>
    <property type="match status" value="1"/>
</dbReference>
<dbReference type="PIRSF" id="PIRSF006256">
    <property type="entry name" value="CMPcnvr_hdrg_mat"/>
    <property type="match status" value="1"/>
</dbReference>
<dbReference type="EC" id="6.2.-.-" evidence="8"/>
<keyword evidence="13" id="KW-1185">Reference proteome</keyword>
<keyword evidence="5" id="KW-0863">Zinc-finger</keyword>
<dbReference type="UniPathway" id="UPA00335"/>
<dbReference type="NCBIfam" id="TIGR00143">
    <property type="entry name" value="hypF"/>
    <property type="match status" value="1"/>
</dbReference>
<keyword evidence="4" id="KW-0479">Metal-binding</keyword>
<name>A0A6I5KTL5_9FLAO</name>
<comment type="pathway">
    <text evidence="1">Protein modification; [NiFe] hydrogenase maturation.</text>
</comment>
<gene>
    <name evidence="12" type="primary">hypF</name>
    <name evidence="12" type="ORF">GTK07_08390</name>
</gene>
<dbReference type="InterPro" id="IPR041440">
    <property type="entry name" value="HypF_C"/>
</dbReference>
<evidence type="ECO:0000256" key="4">
    <source>
        <dbReference type="ARBA" id="ARBA00022723"/>
    </source>
</evidence>
<dbReference type="Gene3D" id="3.30.110.120">
    <property type="match status" value="1"/>
</dbReference>
<dbReference type="Pfam" id="PF07503">
    <property type="entry name" value="zf-HYPF"/>
    <property type="match status" value="2"/>
</dbReference>
<comment type="similarity">
    <text evidence="2 8">Belongs to the carbamoyltransferase HypF family.</text>
</comment>
<dbReference type="Pfam" id="PF01300">
    <property type="entry name" value="Sua5_yciO_yrdC"/>
    <property type="match status" value="1"/>
</dbReference>
<dbReference type="InterPro" id="IPR036046">
    <property type="entry name" value="Acylphosphatase-like_dom_sf"/>
</dbReference>
<evidence type="ECO:0000259" key="11">
    <source>
        <dbReference type="PROSITE" id="PS51163"/>
    </source>
</evidence>
<keyword evidence="12" id="KW-0808">Transferase</keyword>
<dbReference type="SUPFAM" id="SSF54975">
    <property type="entry name" value="Acylphosphatase/BLUF domain-like"/>
    <property type="match status" value="1"/>
</dbReference>
<dbReference type="InterPro" id="IPR011125">
    <property type="entry name" value="Znf_HypF"/>
</dbReference>
<accession>A0A6I5KTL5</accession>
<dbReference type="Pfam" id="PF17788">
    <property type="entry name" value="HypF_C"/>
    <property type="match status" value="1"/>
</dbReference>
<evidence type="ECO:0000256" key="6">
    <source>
        <dbReference type="ARBA" id="ARBA00022833"/>
    </source>
</evidence>
<evidence type="ECO:0000313" key="12">
    <source>
        <dbReference type="EMBL" id="NDV43345.1"/>
    </source>
</evidence>
<organism evidence="12 13">
    <name type="scientific">Flagellimonas sediminis</name>
    <dbReference type="NCBI Taxonomy" id="2696468"/>
    <lineage>
        <taxon>Bacteria</taxon>
        <taxon>Pseudomonadati</taxon>
        <taxon>Bacteroidota</taxon>
        <taxon>Flavobacteriia</taxon>
        <taxon>Flavobacteriales</taxon>
        <taxon>Flavobacteriaceae</taxon>
        <taxon>Flagellimonas</taxon>
    </lineage>
</organism>
<evidence type="ECO:0000256" key="7">
    <source>
        <dbReference type="ARBA" id="ARBA00048220"/>
    </source>
</evidence>
<evidence type="ECO:0000256" key="5">
    <source>
        <dbReference type="ARBA" id="ARBA00022771"/>
    </source>
</evidence>
<feature type="domain" description="Acylphosphatase-like" evidence="10">
    <location>
        <begin position="4"/>
        <end position="90"/>
    </location>
</feature>
<evidence type="ECO:0000259" key="10">
    <source>
        <dbReference type="PROSITE" id="PS51160"/>
    </source>
</evidence>
<dbReference type="GO" id="GO:0008270">
    <property type="term" value="F:zinc ion binding"/>
    <property type="evidence" value="ECO:0007669"/>
    <property type="project" value="UniProtKB-KW"/>
</dbReference>
<dbReference type="PROSITE" id="PS51163">
    <property type="entry name" value="YRDC"/>
    <property type="match status" value="1"/>
</dbReference>
<dbReference type="AlphaFoldDB" id="A0A6I5KTL5"/>
<feature type="active site" evidence="9">
    <location>
        <position position="37"/>
    </location>
</feature>
<dbReference type="GO" id="GO:0051604">
    <property type="term" value="P:protein maturation"/>
    <property type="evidence" value="ECO:0007669"/>
    <property type="project" value="TreeGrafter"/>
</dbReference>
<dbReference type="PANTHER" id="PTHR42959:SF1">
    <property type="entry name" value="CARBAMOYLTRANSFERASE HYPF"/>
    <property type="match status" value="1"/>
</dbReference>
<dbReference type="Proteomes" id="UP000468707">
    <property type="component" value="Unassembled WGS sequence"/>
</dbReference>
<dbReference type="InterPro" id="IPR017945">
    <property type="entry name" value="DHBP_synth_RibB-like_a/b_dom"/>
</dbReference>
<dbReference type="EMBL" id="JAAAMI010000003">
    <property type="protein sequence ID" value="NDV43345.1"/>
    <property type="molecule type" value="Genomic_DNA"/>
</dbReference>
<evidence type="ECO:0000256" key="9">
    <source>
        <dbReference type="PROSITE-ProRule" id="PRU00520"/>
    </source>
</evidence>
<evidence type="ECO:0000256" key="3">
    <source>
        <dbReference type="ARBA" id="ARBA00022598"/>
    </source>
</evidence>
<keyword evidence="6" id="KW-0862">Zinc</keyword>
<evidence type="ECO:0000313" key="13">
    <source>
        <dbReference type="Proteomes" id="UP000468707"/>
    </source>
</evidence>
<evidence type="ECO:0000256" key="8">
    <source>
        <dbReference type="PIRNR" id="PIRNR006256"/>
    </source>
</evidence>
<dbReference type="InterPro" id="IPR006070">
    <property type="entry name" value="Sua5-like_dom"/>
</dbReference>
<dbReference type="GO" id="GO:0016743">
    <property type="term" value="F:carboxyl- or carbamoyltransferase activity"/>
    <property type="evidence" value="ECO:0007669"/>
    <property type="project" value="UniProtKB-UniRule"/>
</dbReference>
<sequence length="753" mass="83537">MPQTFQLIISGQVQGVGFRPFVYQLARKLDLKGSVCNNENGVLILINASRERAVEFLNAVLEKAPEASIVQSHSILETDQLQFDDFQITTSKTLHQIDIPLTPDFAICESCKTEIRDTSDSRFGYPFTTCTNCGPRYAITTKFPFEREHTTVASFQMCASCQEEYSNPADRRFHSQTNSCAECGIRLWLTSASGEPVSVVRSELLKKTSGLISDGNIIAIKNTNGYLLCCDAGNKAVIERLRGKKQRPAKPFALLYPSLERVKNNFELNSAEEQALLSPVAPIVILNPKDEIKGLEQESIAPGLGQLGVMLPSSALLTLLMDELQAPIIATSGNMHGSPIISSEKEAVGKLSEVADYFLHHNLEISFPQDDSVIRFAGEQQIMLRRSRGSAPNYMGRSYSGKKKVLAMGAHLKSSFAFVPNSHTYVSPYFGNLDSYDVSERLKKNIHQFIQLFQTLPEVVLIDSHPQYQSSVLGRELSKVWNAELIPVQHHKAHFASVLGEHGLFDSKEKILGVVWDGTGFGEDAAIWGGEFFSYDNYEMKRLDHFEYVDWLAADKMAKEPRLSLLAMLPEEERGLARGKFSETEWKVYTKMLEGNKLKTSSVGRLFDAVASLLDTVDIASYEGQAAMLLENRAGDCKGDGCIDFLEGVAYETIPSKKLIKNIWKAKEAGVSKAHIAHSFIHTLALAVLKMAKQGGYSIIACSGGVFQNALLVEKLVKLAEKAKADLKFNRILSSNDENVSFGQLAYYQHIKK</sequence>
<dbReference type="Gene3D" id="3.90.870.50">
    <property type="match status" value="1"/>
</dbReference>
<dbReference type="InterPro" id="IPR055128">
    <property type="entry name" value="HypF_C_2"/>
</dbReference>
<dbReference type="InterPro" id="IPR051060">
    <property type="entry name" value="Carbamoyltrans_HypF-like"/>
</dbReference>
<dbReference type="Pfam" id="PF00708">
    <property type="entry name" value="Acylphosphatase"/>
    <property type="match status" value="1"/>
</dbReference>
<dbReference type="Gene3D" id="3.30.420.360">
    <property type="match status" value="1"/>
</dbReference>
<dbReference type="InterPro" id="IPR004421">
    <property type="entry name" value="Carbamoyltransferase_HypF"/>
</dbReference>
<dbReference type="InterPro" id="IPR017968">
    <property type="entry name" value="Acylphosphatase_CS"/>
</dbReference>
<dbReference type="GO" id="GO:0003725">
    <property type="term" value="F:double-stranded RNA binding"/>
    <property type="evidence" value="ECO:0007669"/>
    <property type="project" value="InterPro"/>
</dbReference>
<keyword evidence="9" id="KW-0378">Hydrolase</keyword>
<protein>
    <recommendedName>
        <fullName evidence="8">Carbamoyltransferase</fullName>
        <ecNumber evidence="8">6.2.-.-</ecNumber>
    </recommendedName>
</protein>
<dbReference type="SUPFAM" id="SSF55821">
    <property type="entry name" value="YrdC/RibB"/>
    <property type="match status" value="1"/>
</dbReference>
<comment type="caution">
    <text evidence="12">The sequence shown here is derived from an EMBL/GenBank/DDBJ whole genome shotgun (WGS) entry which is preliminary data.</text>
</comment>
<evidence type="ECO:0000256" key="1">
    <source>
        <dbReference type="ARBA" id="ARBA00004711"/>
    </source>
</evidence>
<dbReference type="PANTHER" id="PTHR42959">
    <property type="entry name" value="CARBAMOYLTRANSFERASE"/>
    <property type="match status" value="1"/>
</dbReference>
<feature type="active site" evidence="9">
    <location>
        <position position="19"/>
    </location>
</feature>
<reference evidence="12 13" key="1">
    <citation type="submission" date="2020-01" db="EMBL/GenBank/DDBJ databases">
        <title>Muricauda sediminis sp.nov. 40Bstr401.</title>
        <authorList>
            <person name="Xue Z."/>
            <person name="Zhu S."/>
            <person name="Ren N."/>
            <person name="Chen T."/>
            <person name="Chen X."/>
            <person name="Chen J."/>
            <person name="Yang J."/>
        </authorList>
    </citation>
    <scope>NUCLEOTIDE SEQUENCE [LARGE SCALE GENOMIC DNA]</scope>
    <source>
        <strain evidence="12 13">40Bstr401</strain>
    </source>
</reference>
<evidence type="ECO:0000256" key="2">
    <source>
        <dbReference type="ARBA" id="ARBA00008097"/>
    </source>
</evidence>
<proteinExistence type="inferred from homology"/>
<dbReference type="InterPro" id="IPR001792">
    <property type="entry name" value="Acylphosphatase-like_dom"/>
</dbReference>